<dbReference type="AlphaFoldDB" id="B9C0V0"/>
<accession>B9C0V0</accession>
<name>B9C0V0_9BURK</name>
<organism evidence="2 3">
    <name type="scientific">Burkholderia multivorans CGD2</name>
    <dbReference type="NCBI Taxonomy" id="513052"/>
    <lineage>
        <taxon>Bacteria</taxon>
        <taxon>Pseudomonadati</taxon>
        <taxon>Pseudomonadota</taxon>
        <taxon>Betaproteobacteria</taxon>
        <taxon>Burkholderiales</taxon>
        <taxon>Burkholderiaceae</taxon>
        <taxon>Burkholderia</taxon>
        <taxon>Burkholderia cepacia complex</taxon>
    </lineage>
</organism>
<sequence length="38" mass="4250">MSILDSDFIFCVNGRTDHAPAMRRRSAETVSPRTGRTP</sequence>
<evidence type="ECO:0000313" key="3">
    <source>
        <dbReference type="Proteomes" id="UP000004535"/>
    </source>
</evidence>
<dbReference type="Proteomes" id="UP000004535">
    <property type="component" value="Unassembled WGS sequence"/>
</dbReference>
<reference evidence="2 3" key="1">
    <citation type="journal article" date="2012" name="J. Bacteriol.">
        <title>Draft Genome Sequence Determination for Cystic Fibrosis and Chronic Granulomatous Disease Burkholderia multivorans Isolates.</title>
        <authorList>
            <person name="Varga J.J."/>
            <person name="Losada L."/>
            <person name="Zelazny A.M."/>
            <person name="Brinkac L."/>
            <person name="Harkins D."/>
            <person name="Radune D."/>
            <person name="Hostetler J."/>
            <person name="Sampaio E.P."/>
            <person name="Ronning C.M."/>
            <person name="Nierman W.C."/>
            <person name="Greenberg D.E."/>
            <person name="Holland S.M."/>
            <person name="Goldberg J.B."/>
        </authorList>
    </citation>
    <scope>NUCLEOTIDE SEQUENCE [LARGE SCALE GENOMIC DNA]</scope>
    <source>
        <strain evidence="2 3">CGD2</strain>
    </source>
</reference>
<feature type="compositionally biased region" description="Polar residues" evidence="1">
    <location>
        <begin position="28"/>
        <end position="38"/>
    </location>
</feature>
<evidence type="ECO:0000256" key="1">
    <source>
        <dbReference type="SAM" id="MobiDB-lite"/>
    </source>
</evidence>
<proteinExistence type="predicted"/>
<protein>
    <submittedName>
        <fullName evidence="2">Uncharacterized protein</fullName>
    </submittedName>
</protein>
<feature type="region of interest" description="Disordered" evidence="1">
    <location>
        <begin position="19"/>
        <end position="38"/>
    </location>
</feature>
<evidence type="ECO:0000313" key="2">
    <source>
        <dbReference type="EMBL" id="EEE03333.1"/>
    </source>
</evidence>
<dbReference type="EMBL" id="ACFC01000034">
    <property type="protein sequence ID" value="EEE03333.1"/>
    <property type="molecule type" value="Genomic_DNA"/>
</dbReference>
<gene>
    <name evidence="2" type="ORF">BURMUCGD2_6741</name>
</gene>
<comment type="caution">
    <text evidence="2">The sequence shown here is derived from an EMBL/GenBank/DDBJ whole genome shotgun (WGS) entry which is preliminary data.</text>
</comment>